<organism evidence="8 9">
    <name type="scientific">Cryptolaemus montrouzieri</name>
    <dbReference type="NCBI Taxonomy" id="559131"/>
    <lineage>
        <taxon>Eukaryota</taxon>
        <taxon>Metazoa</taxon>
        <taxon>Ecdysozoa</taxon>
        <taxon>Arthropoda</taxon>
        <taxon>Hexapoda</taxon>
        <taxon>Insecta</taxon>
        <taxon>Pterygota</taxon>
        <taxon>Neoptera</taxon>
        <taxon>Endopterygota</taxon>
        <taxon>Coleoptera</taxon>
        <taxon>Polyphaga</taxon>
        <taxon>Cucujiformia</taxon>
        <taxon>Coccinelloidea</taxon>
        <taxon>Coccinellidae</taxon>
        <taxon>Scymninae</taxon>
        <taxon>Scymnini</taxon>
        <taxon>Cryptolaemus</taxon>
    </lineage>
</organism>
<keyword evidence="4" id="KW-0862">Zinc</keyword>
<dbReference type="GO" id="GO:0004089">
    <property type="term" value="F:carbonate dehydratase activity"/>
    <property type="evidence" value="ECO:0007669"/>
    <property type="project" value="UniProtKB-EC"/>
</dbReference>
<reference evidence="8 9" key="1">
    <citation type="journal article" date="2021" name="BMC Biol.">
        <title>Horizontally acquired antibacterial genes associated with adaptive radiation of ladybird beetles.</title>
        <authorList>
            <person name="Li H.S."/>
            <person name="Tang X.F."/>
            <person name="Huang Y.H."/>
            <person name="Xu Z.Y."/>
            <person name="Chen M.L."/>
            <person name="Du X.Y."/>
            <person name="Qiu B.Y."/>
            <person name="Chen P.T."/>
            <person name="Zhang W."/>
            <person name="Slipinski A."/>
            <person name="Escalona H.E."/>
            <person name="Waterhouse R.M."/>
            <person name="Zwick A."/>
            <person name="Pang H."/>
        </authorList>
    </citation>
    <scope>NUCLEOTIDE SEQUENCE [LARGE SCALE GENOMIC DNA]</scope>
    <source>
        <strain evidence="8">SYSU2018</strain>
    </source>
</reference>
<evidence type="ECO:0000313" key="8">
    <source>
        <dbReference type="EMBL" id="KAL3265371.1"/>
    </source>
</evidence>
<evidence type="ECO:0000256" key="4">
    <source>
        <dbReference type="ARBA" id="ARBA00022833"/>
    </source>
</evidence>
<name>A0ABD2MG59_9CUCU</name>
<evidence type="ECO:0000256" key="3">
    <source>
        <dbReference type="ARBA" id="ARBA00022723"/>
    </source>
</evidence>
<comment type="similarity">
    <text evidence="1">Belongs to the alpha-carbonic anhydrase family.</text>
</comment>
<comment type="caution">
    <text evidence="8">The sequence shown here is derived from an EMBL/GenBank/DDBJ whole genome shotgun (WGS) entry which is preliminary data.</text>
</comment>
<dbReference type="InterPro" id="IPR036398">
    <property type="entry name" value="CA_dom_sf"/>
</dbReference>
<dbReference type="EC" id="4.2.1.1" evidence="2"/>
<evidence type="ECO:0000256" key="1">
    <source>
        <dbReference type="ARBA" id="ARBA00010718"/>
    </source>
</evidence>
<dbReference type="AlphaFoldDB" id="A0ABD2MG59"/>
<protein>
    <recommendedName>
        <fullName evidence="2">carbonic anhydrase</fullName>
        <ecNumber evidence="2">4.2.1.1</ecNumber>
    </recommendedName>
</protein>
<dbReference type="SUPFAM" id="SSF51069">
    <property type="entry name" value="Carbonic anhydrase"/>
    <property type="match status" value="1"/>
</dbReference>
<dbReference type="CDD" id="cd00326">
    <property type="entry name" value="alpha_CA"/>
    <property type="match status" value="1"/>
</dbReference>
<dbReference type="Gene3D" id="3.10.200.10">
    <property type="entry name" value="Alpha carbonic anhydrase"/>
    <property type="match status" value="1"/>
</dbReference>
<keyword evidence="3" id="KW-0479">Metal-binding</keyword>
<evidence type="ECO:0000256" key="6">
    <source>
        <dbReference type="ARBA" id="ARBA00048348"/>
    </source>
</evidence>
<evidence type="ECO:0000256" key="2">
    <source>
        <dbReference type="ARBA" id="ARBA00012925"/>
    </source>
</evidence>
<keyword evidence="9" id="KW-1185">Reference proteome</keyword>
<proteinExistence type="inferred from homology"/>
<dbReference type="GO" id="GO:0046872">
    <property type="term" value="F:metal ion binding"/>
    <property type="evidence" value="ECO:0007669"/>
    <property type="project" value="UniProtKB-KW"/>
</dbReference>
<dbReference type="Pfam" id="PF00194">
    <property type="entry name" value="Carb_anhydrase"/>
    <property type="match status" value="1"/>
</dbReference>
<evidence type="ECO:0000313" key="9">
    <source>
        <dbReference type="Proteomes" id="UP001516400"/>
    </source>
</evidence>
<accession>A0ABD2MG59</accession>
<dbReference type="EMBL" id="JABFTP020000001">
    <property type="protein sequence ID" value="KAL3265371.1"/>
    <property type="molecule type" value="Genomic_DNA"/>
</dbReference>
<keyword evidence="5" id="KW-0456">Lyase</keyword>
<dbReference type="InterPro" id="IPR001148">
    <property type="entry name" value="CA_dom"/>
</dbReference>
<dbReference type="PANTHER" id="PTHR18952:SF265">
    <property type="entry name" value="CARBONIC ANHYDRASE"/>
    <property type="match status" value="1"/>
</dbReference>
<sequence>MNIRNQICDQINMASNVDFLLIVLLSISVAHAWNYREQEKWPAEFCGNGIAQSPIDLDESNLIKIQQEPLSFQNWDQVHNSTVLNNGHTILVELPQTRPISVRGGGLPGTYNLVQFHFHWGSEHTVGGNRKAFESHFVTYNNKFSSLREALKYHNGIAVLGILYELSDKENRPLKTIVNQLGRCKQLKGSAQIRIRPIDFLPYDKTKFVRYDGSLTTPDCNDVVVWTIFSEFCHISKAQIAKFAAIRNQEGERISSNYRDVQPLNGRRVDEICTTYHCC</sequence>
<feature type="domain" description="Alpha-carbonic anhydrase" evidence="7">
    <location>
        <begin position="31"/>
        <end position="273"/>
    </location>
</feature>
<dbReference type="InterPro" id="IPR023561">
    <property type="entry name" value="Carbonic_anhydrase_a-class"/>
</dbReference>
<gene>
    <name evidence="8" type="ORF">HHI36_009578</name>
</gene>
<dbReference type="SMART" id="SM01057">
    <property type="entry name" value="Carb_anhydrase"/>
    <property type="match status" value="1"/>
</dbReference>
<dbReference type="PROSITE" id="PS51144">
    <property type="entry name" value="ALPHA_CA_2"/>
    <property type="match status" value="1"/>
</dbReference>
<dbReference type="PANTHER" id="PTHR18952">
    <property type="entry name" value="CARBONIC ANHYDRASE"/>
    <property type="match status" value="1"/>
</dbReference>
<evidence type="ECO:0000259" key="7">
    <source>
        <dbReference type="PROSITE" id="PS51144"/>
    </source>
</evidence>
<evidence type="ECO:0000256" key="5">
    <source>
        <dbReference type="ARBA" id="ARBA00023239"/>
    </source>
</evidence>
<dbReference type="Proteomes" id="UP001516400">
    <property type="component" value="Unassembled WGS sequence"/>
</dbReference>
<comment type="catalytic activity">
    <reaction evidence="6">
        <text>hydrogencarbonate + H(+) = CO2 + H2O</text>
        <dbReference type="Rhea" id="RHEA:10748"/>
        <dbReference type="ChEBI" id="CHEBI:15377"/>
        <dbReference type="ChEBI" id="CHEBI:15378"/>
        <dbReference type="ChEBI" id="CHEBI:16526"/>
        <dbReference type="ChEBI" id="CHEBI:17544"/>
        <dbReference type="EC" id="4.2.1.1"/>
    </reaction>
</comment>